<dbReference type="GO" id="GO:0006412">
    <property type="term" value="P:translation"/>
    <property type="evidence" value="ECO:0007669"/>
    <property type="project" value="UniProtKB-UniRule"/>
</dbReference>
<reference evidence="12 13" key="1">
    <citation type="journal article" date="2015" name="Nature">
        <title>rRNA introns, odd ribosomes, and small enigmatic genomes across a large radiation of phyla.</title>
        <authorList>
            <person name="Brown C.T."/>
            <person name="Hug L.A."/>
            <person name="Thomas B.C."/>
            <person name="Sharon I."/>
            <person name="Castelle C.J."/>
            <person name="Singh A."/>
            <person name="Wilkins M.J."/>
            <person name="Williams K.H."/>
            <person name="Banfield J.F."/>
        </authorList>
    </citation>
    <scope>NUCLEOTIDE SEQUENCE [LARGE SCALE GENOMIC DNA]</scope>
</reference>
<comment type="function">
    <text evidence="7 10">This protein binds specifically to 23S rRNA; its binding is stimulated by other ribosomal proteins, e.g., L4, L17, and L20. It is important during the early stages of 50S assembly. It makes multiple contacts with different domains of the 23S rRNA in the assembled 50S subunit and ribosome.</text>
</comment>
<dbReference type="GO" id="GO:0019843">
    <property type="term" value="F:rRNA binding"/>
    <property type="evidence" value="ECO:0007669"/>
    <property type="project" value="UniProtKB-UniRule"/>
</dbReference>
<comment type="similarity">
    <text evidence="1 7 8">Belongs to the universal ribosomal protein uL22 family.</text>
</comment>
<organism evidence="12 13">
    <name type="scientific">Candidatus Falkowbacteria bacterium GW2011_GWF2_39_8</name>
    <dbReference type="NCBI Taxonomy" id="1618642"/>
    <lineage>
        <taxon>Bacteria</taxon>
        <taxon>Candidatus Falkowiibacteriota</taxon>
    </lineage>
</organism>
<comment type="caution">
    <text evidence="12">The sequence shown here is derived from an EMBL/GenBank/DDBJ whole genome shotgun (WGS) entry which is preliminary data.</text>
</comment>
<keyword evidence="3 7" id="KW-0694">RNA-binding</keyword>
<name>A0A0G0T291_9BACT</name>
<proteinExistence type="inferred from homology"/>
<evidence type="ECO:0000256" key="8">
    <source>
        <dbReference type="RuleBase" id="RU004005"/>
    </source>
</evidence>
<keyword evidence="2 7" id="KW-0699">rRNA-binding</keyword>
<dbReference type="PANTHER" id="PTHR13501:SF8">
    <property type="entry name" value="LARGE RIBOSOMAL SUBUNIT PROTEIN UL22M"/>
    <property type="match status" value="1"/>
</dbReference>
<evidence type="ECO:0000313" key="13">
    <source>
        <dbReference type="Proteomes" id="UP000034137"/>
    </source>
</evidence>
<dbReference type="InterPro" id="IPR036394">
    <property type="entry name" value="Ribosomal_uL22_sf"/>
</dbReference>
<evidence type="ECO:0000313" key="12">
    <source>
        <dbReference type="EMBL" id="KKR31967.1"/>
    </source>
</evidence>
<dbReference type="GO" id="GO:0022625">
    <property type="term" value="C:cytosolic large ribosomal subunit"/>
    <property type="evidence" value="ECO:0007669"/>
    <property type="project" value="TreeGrafter"/>
</dbReference>
<dbReference type="InterPro" id="IPR047867">
    <property type="entry name" value="Ribosomal_uL22_bac/org-type"/>
</dbReference>
<dbReference type="Gene3D" id="3.90.470.10">
    <property type="entry name" value="Ribosomal protein L22/L17"/>
    <property type="match status" value="1"/>
</dbReference>
<keyword evidence="4 7" id="KW-0689">Ribosomal protein</keyword>
<evidence type="ECO:0000256" key="9">
    <source>
        <dbReference type="RuleBase" id="RU004006"/>
    </source>
</evidence>
<dbReference type="GO" id="GO:0003735">
    <property type="term" value="F:structural constituent of ribosome"/>
    <property type="evidence" value="ECO:0007669"/>
    <property type="project" value="InterPro"/>
</dbReference>
<dbReference type="InterPro" id="IPR001063">
    <property type="entry name" value="Ribosomal_uL22"/>
</dbReference>
<keyword evidence="5 7" id="KW-0687">Ribonucleoprotein</keyword>
<dbReference type="HAMAP" id="MF_01331_B">
    <property type="entry name" value="Ribosomal_uL22_B"/>
    <property type="match status" value="1"/>
</dbReference>
<evidence type="ECO:0000256" key="5">
    <source>
        <dbReference type="ARBA" id="ARBA00023274"/>
    </source>
</evidence>
<dbReference type="SUPFAM" id="SSF54843">
    <property type="entry name" value="Ribosomal protein L22"/>
    <property type="match status" value="1"/>
</dbReference>
<feature type="region of interest" description="Disordered" evidence="11">
    <location>
        <begin position="117"/>
        <end position="193"/>
    </location>
</feature>
<sequence length="193" mass="21352">MEITAKAKHIRMSARKVRLVADVVRGSQVEKALAQLKFINKLAAGPVAKVINSAIASAEHNYSLEKSNLFVKEIRIDEGQTLDRWMPKAHGRATPIRKKASHINVVLAEIKDSGVRKAKEQKLEAPVKLGEKPKQDDGIKVDRKEKSEPTDAEKEKGAKLNDPRDKTGRSGHLKNEGSNTRGFVGKMFNRKAG</sequence>
<dbReference type="PANTHER" id="PTHR13501">
    <property type="entry name" value="CHLOROPLAST 50S RIBOSOMAL PROTEIN L22-RELATED"/>
    <property type="match status" value="1"/>
</dbReference>
<evidence type="ECO:0000256" key="6">
    <source>
        <dbReference type="ARBA" id="ARBA00035207"/>
    </source>
</evidence>
<dbReference type="EMBL" id="LBXO01000046">
    <property type="protein sequence ID" value="KKR31967.1"/>
    <property type="molecule type" value="Genomic_DNA"/>
</dbReference>
<evidence type="ECO:0000256" key="11">
    <source>
        <dbReference type="SAM" id="MobiDB-lite"/>
    </source>
</evidence>
<evidence type="ECO:0000256" key="7">
    <source>
        <dbReference type="HAMAP-Rule" id="MF_01331"/>
    </source>
</evidence>
<evidence type="ECO:0000256" key="3">
    <source>
        <dbReference type="ARBA" id="ARBA00022884"/>
    </source>
</evidence>
<accession>A0A0G0T291</accession>
<comment type="subunit">
    <text evidence="7 9">Part of the 50S ribosomal subunit.</text>
</comment>
<feature type="compositionally biased region" description="Basic and acidic residues" evidence="11">
    <location>
        <begin position="117"/>
        <end position="168"/>
    </location>
</feature>
<evidence type="ECO:0000256" key="4">
    <source>
        <dbReference type="ARBA" id="ARBA00022980"/>
    </source>
</evidence>
<evidence type="ECO:0000256" key="10">
    <source>
        <dbReference type="RuleBase" id="RU004008"/>
    </source>
</evidence>
<dbReference type="AlphaFoldDB" id="A0A0G0T291"/>
<dbReference type="NCBIfam" id="TIGR01044">
    <property type="entry name" value="rplV_bact"/>
    <property type="match status" value="1"/>
</dbReference>
<evidence type="ECO:0000256" key="1">
    <source>
        <dbReference type="ARBA" id="ARBA00009451"/>
    </source>
</evidence>
<dbReference type="Pfam" id="PF00237">
    <property type="entry name" value="Ribosomal_L22"/>
    <property type="match status" value="1"/>
</dbReference>
<dbReference type="Proteomes" id="UP000034137">
    <property type="component" value="Unassembled WGS sequence"/>
</dbReference>
<evidence type="ECO:0000256" key="2">
    <source>
        <dbReference type="ARBA" id="ARBA00022730"/>
    </source>
</evidence>
<protein>
    <recommendedName>
        <fullName evidence="6 7">Large ribosomal subunit protein uL22</fullName>
    </recommendedName>
</protein>
<dbReference type="InterPro" id="IPR005727">
    <property type="entry name" value="Ribosomal_uL22_bac/chlpt-type"/>
</dbReference>
<dbReference type="CDD" id="cd00336">
    <property type="entry name" value="Ribosomal_L22"/>
    <property type="match status" value="1"/>
</dbReference>
<gene>
    <name evidence="7" type="primary">rplV</name>
    <name evidence="12" type="ORF">UT64_C0046G0015</name>
</gene>
<comment type="function">
    <text evidence="7">The globular domain of the protein is located near the polypeptide exit tunnel on the outside of the subunit, while an extended beta-hairpin is found that lines the wall of the exit tunnel in the center of the 70S ribosome.</text>
</comment>